<gene>
    <name evidence="3" type="primary">hmd_1</name>
    <name evidence="3" type="ORF">Pen02_12640</name>
</gene>
<evidence type="ECO:0000259" key="2">
    <source>
        <dbReference type="Pfam" id="PF00296"/>
    </source>
</evidence>
<reference evidence="3 4" key="1">
    <citation type="submission" date="2021-01" db="EMBL/GenBank/DDBJ databases">
        <title>Whole genome shotgun sequence of Plantactinospora endophytica NBRC 110450.</title>
        <authorList>
            <person name="Komaki H."/>
            <person name="Tamura T."/>
        </authorList>
    </citation>
    <scope>NUCLEOTIDE SEQUENCE [LARGE SCALE GENOMIC DNA]</scope>
    <source>
        <strain evidence="3 4">NBRC 110450</strain>
    </source>
</reference>
<dbReference type="RefSeq" id="WP_203864966.1">
    <property type="nucleotide sequence ID" value="NZ_BONW01000004.1"/>
</dbReference>
<evidence type="ECO:0000313" key="4">
    <source>
        <dbReference type="Proteomes" id="UP000646749"/>
    </source>
</evidence>
<dbReference type="InterPro" id="IPR050564">
    <property type="entry name" value="F420-G6PD/mer"/>
</dbReference>
<evidence type="ECO:0000313" key="3">
    <source>
        <dbReference type="EMBL" id="GIG86328.1"/>
    </source>
</evidence>
<accession>A0ABQ4DV61</accession>
<evidence type="ECO:0000256" key="1">
    <source>
        <dbReference type="ARBA" id="ARBA00023002"/>
    </source>
</evidence>
<name>A0ABQ4DV61_9ACTN</name>
<dbReference type="EMBL" id="BONW01000004">
    <property type="protein sequence ID" value="GIG86328.1"/>
    <property type="molecule type" value="Genomic_DNA"/>
</dbReference>
<dbReference type="SUPFAM" id="SSF51679">
    <property type="entry name" value="Bacterial luciferase-like"/>
    <property type="match status" value="1"/>
</dbReference>
<protein>
    <submittedName>
        <fullName evidence="3">N5,N10-methylene tetrahydromethanopterin reductase</fullName>
    </submittedName>
</protein>
<organism evidence="3 4">
    <name type="scientific">Plantactinospora endophytica</name>
    <dbReference type="NCBI Taxonomy" id="673535"/>
    <lineage>
        <taxon>Bacteria</taxon>
        <taxon>Bacillati</taxon>
        <taxon>Actinomycetota</taxon>
        <taxon>Actinomycetes</taxon>
        <taxon>Micromonosporales</taxon>
        <taxon>Micromonosporaceae</taxon>
        <taxon>Plantactinospora</taxon>
    </lineage>
</organism>
<keyword evidence="4" id="KW-1185">Reference proteome</keyword>
<dbReference type="InterPro" id="IPR036661">
    <property type="entry name" value="Luciferase-like_sf"/>
</dbReference>
<feature type="domain" description="Luciferase-like" evidence="2">
    <location>
        <begin position="15"/>
        <end position="297"/>
    </location>
</feature>
<dbReference type="Pfam" id="PF00296">
    <property type="entry name" value="Bac_luciferase"/>
    <property type="match status" value="1"/>
</dbReference>
<keyword evidence="1" id="KW-0560">Oxidoreductase</keyword>
<dbReference type="PANTHER" id="PTHR43244:SF1">
    <property type="entry name" value="5,10-METHYLENETETRAHYDROMETHANOPTERIN REDUCTASE"/>
    <property type="match status" value="1"/>
</dbReference>
<dbReference type="PANTHER" id="PTHR43244">
    <property type="match status" value="1"/>
</dbReference>
<dbReference type="InterPro" id="IPR011251">
    <property type="entry name" value="Luciferase-like_dom"/>
</dbReference>
<dbReference type="Proteomes" id="UP000646749">
    <property type="component" value="Unassembled WGS sequence"/>
</dbReference>
<dbReference type="Gene3D" id="3.20.20.30">
    <property type="entry name" value="Luciferase-like domain"/>
    <property type="match status" value="1"/>
</dbReference>
<sequence length="331" mass="35003">MGQMPIGVMYRCDTAPEQLPAYARLVERLGYDELWVVEDCFFGGAVSSAAVAAAVTDKLRIGIGILPAAFRNPALAAMELANLARLFPGRILPGFGHGMPFWVRQVGAAHPSPLAVLEETVAAVRALLAGERVTVAGRHARLDEVALEFPPEQPPPIATGVRAEKSLRLSGRVADGTILAEGASPAYVRWARGLIDEGRREAGRTDEHRLTVYAHLDFDEGRASARREFAAQLAGGWALPPADVDLADEITAMLAGSSGVAALAAALPEHYLDRFTAAGSVEQCAASVTRLREASADAVVFVPPRDAQSAVAQVTLAADTLLPTIRAATTR</sequence>
<proteinExistence type="predicted"/>
<dbReference type="CDD" id="cd01097">
    <property type="entry name" value="Tetrahydromethanopterin_reductase"/>
    <property type="match status" value="1"/>
</dbReference>
<comment type="caution">
    <text evidence="3">The sequence shown here is derived from an EMBL/GenBank/DDBJ whole genome shotgun (WGS) entry which is preliminary data.</text>
</comment>